<reference evidence="2" key="2">
    <citation type="submission" date="2015-01" db="EMBL/GenBank/DDBJ databases">
        <title>Evolutionary Origins and Diversification of the Mycorrhizal Mutualists.</title>
        <authorList>
            <consortium name="DOE Joint Genome Institute"/>
            <consortium name="Mycorrhizal Genomics Consortium"/>
            <person name="Kohler A."/>
            <person name="Kuo A."/>
            <person name="Nagy L.G."/>
            <person name="Floudas D."/>
            <person name="Copeland A."/>
            <person name="Barry K.W."/>
            <person name="Cichocki N."/>
            <person name="Veneault-Fourrey C."/>
            <person name="LaButti K."/>
            <person name="Lindquist E.A."/>
            <person name="Lipzen A."/>
            <person name="Lundell T."/>
            <person name="Morin E."/>
            <person name="Murat C."/>
            <person name="Riley R."/>
            <person name="Ohm R."/>
            <person name="Sun H."/>
            <person name="Tunlid A."/>
            <person name="Henrissat B."/>
            <person name="Grigoriev I.V."/>
            <person name="Hibbett D.S."/>
            <person name="Martin F."/>
        </authorList>
    </citation>
    <scope>NUCLEOTIDE SEQUENCE [LARGE SCALE GENOMIC DNA]</scope>
    <source>
        <strain evidence="2">LaAM-08-1</strain>
    </source>
</reference>
<dbReference type="HOGENOM" id="CLU_2979470_0_0_1"/>
<proteinExistence type="predicted"/>
<organism evidence="1 2">
    <name type="scientific">Laccaria amethystina LaAM-08-1</name>
    <dbReference type="NCBI Taxonomy" id="1095629"/>
    <lineage>
        <taxon>Eukaryota</taxon>
        <taxon>Fungi</taxon>
        <taxon>Dikarya</taxon>
        <taxon>Basidiomycota</taxon>
        <taxon>Agaricomycotina</taxon>
        <taxon>Agaricomycetes</taxon>
        <taxon>Agaricomycetidae</taxon>
        <taxon>Agaricales</taxon>
        <taxon>Agaricineae</taxon>
        <taxon>Hydnangiaceae</taxon>
        <taxon>Laccaria</taxon>
    </lineage>
</organism>
<keyword evidence="2" id="KW-1185">Reference proteome</keyword>
<evidence type="ECO:0000313" key="2">
    <source>
        <dbReference type="Proteomes" id="UP000054477"/>
    </source>
</evidence>
<accession>A0A0C9WGU4</accession>
<dbReference type="EMBL" id="KN839306">
    <property type="protein sequence ID" value="KIJ90049.1"/>
    <property type="molecule type" value="Genomic_DNA"/>
</dbReference>
<reference evidence="1 2" key="1">
    <citation type="submission" date="2014-04" db="EMBL/GenBank/DDBJ databases">
        <authorList>
            <consortium name="DOE Joint Genome Institute"/>
            <person name="Kuo A."/>
            <person name="Kohler A."/>
            <person name="Nagy L.G."/>
            <person name="Floudas D."/>
            <person name="Copeland A."/>
            <person name="Barry K.W."/>
            <person name="Cichocki N."/>
            <person name="Veneault-Fourrey C."/>
            <person name="LaButti K."/>
            <person name="Lindquist E.A."/>
            <person name="Lipzen A."/>
            <person name="Lundell T."/>
            <person name="Morin E."/>
            <person name="Murat C."/>
            <person name="Sun H."/>
            <person name="Tunlid A."/>
            <person name="Henrissat B."/>
            <person name="Grigoriev I.V."/>
            <person name="Hibbett D.S."/>
            <person name="Martin F."/>
            <person name="Nordberg H.P."/>
            <person name="Cantor M.N."/>
            <person name="Hua S.X."/>
        </authorList>
    </citation>
    <scope>NUCLEOTIDE SEQUENCE [LARGE SCALE GENOMIC DNA]</scope>
    <source>
        <strain evidence="1 2">LaAM-08-1</strain>
    </source>
</reference>
<protein>
    <submittedName>
        <fullName evidence="1">Unplaced genomic scaffold K443scaffold_771, whole genome shotgun sequence</fullName>
    </submittedName>
</protein>
<sequence length="58" mass="6480">MTSLSKTVSVCDYAHSTRNGVILSFDWIPTRMRLSSSSQLSSISMGIRRFFSNASQAY</sequence>
<dbReference type="AlphaFoldDB" id="A0A0C9WGU4"/>
<evidence type="ECO:0000313" key="1">
    <source>
        <dbReference type="EMBL" id="KIJ90049.1"/>
    </source>
</evidence>
<name>A0A0C9WGU4_9AGAR</name>
<gene>
    <name evidence="1" type="ORF">K443DRAFT_686985</name>
</gene>
<dbReference type="Proteomes" id="UP000054477">
    <property type="component" value="Unassembled WGS sequence"/>
</dbReference>